<comment type="caution">
    <text evidence="2">The sequence shown here is derived from an EMBL/GenBank/DDBJ whole genome shotgun (WGS) entry which is preliminary data.</text>
</comment>
<keyword evidence="3" id="KW-1185">Reference proteome</keyword>
<evidence type="ECO:0000313" key="2">
    <source>
        <dbReference type="EMBL" id="KAK2112357.1"/>
    </source>
</evidence>
<protein>
    <submittedName>
        <fullName evidence="2">Uncharacterized protein</fullName>
    </submittedName>
</protein>
<evidence type="ECO:0000313" key="3">
    <source>
        <dbReference type="Proteomes" id="UP001266305"/>
    </source>
</evidence>
<evidence type="ECO:0000256" key="1">
    <source>
        <dbReference type="SAM" id="MobiDB-lite"/>
    </source>
</evidence>
<feature type="compositionally biased region" description="Low complexity" evidence="1">
    <location>
        <begin position="50"/>
        <end position="61"/>
    </location>
</feature>
<dbReference type="EMBL" id="JASSZA010000005">
    <property type="protein sequence ID" value="KAK2112357.1"/>
    <property type="molecule type" value="Genomic_DNA"/>
</dbReference>
<organism evidence="2 3">
    <name type="scientific">Saguinus oedipus</name>
    <name type="common">Cotton-top tamarin</name>
    <name type="synonym">Oedipomidas oedipus</name>
    <dbReference type="NCBI Taxonomy" id="9490"/>
    <lineage>
        <taxon>Eukaryota</taxon>
        <taxon>Metazoa</taxon>
        <taxon>Chordata</taxon>
        <taxon>Craniata</taxon>
        <taxon>Vertebrata</taxon>
        <taxon>Euteleostomi</taxon>
        <taxon>Mammalia</taxon>
        <taxon>Eutheria</taxon>
        <taxon>Euarchontoglires</taxon>
        <taxon>Primates</taxon>
        <taxon>Haplorrhini</taxon>
        <taxon>Platyrrhini</taxon>
        <taxon>Cebidae</taxon>
        <taxon>Callitrichinae</taxon>
        <taxon>Saguinus</taxon>
    </lineage>
</organism>
<feature type="compositionally biased region" description="Low complexity" evidence="1">
    <location>
        <begin position="128"/>
        <end position="143"/>
    </location>
</feature>
<dbReference type="Proteomes" id="UP001266305">
    <property type="component" value="Unassembled WGS sequence"/>
</dbReference>
<feature type="region of interest" description="Disordered" evidence="1">
    <location>
        <begin position="110"/>
        <end position="196"/>
    </location>
</feature>
<gene>
    <name evidence="2" type="ORF">P7K49_012104</name>
</gene>
<feature type="region of interest" description="Disordered" evidence="1">
    <location>
        <begin position="1"/>
        <end position="77"/>
    </location>
</feature>
<reference evidence="2 3" key="1">
    <citation type="submission" date="2023-05" db="EMBL/GenBank/DDBJ databases">
        <title>B98-5 Cell Line De Novo Hybrid Assembly: An Optical Mapping Approach.</title>
        <authorList>
            <person name="Kananen K."/>
            <person name="Auerbach J.A."/>
            <person name="Kautto E."/>
            <person name="Blachly J.S."/>
        </authorList>
    </citation>
    <scope>NUCLEOTIDE SEQUENCE [LARGE SCALE GENOMIC DNA]</scope>
    <source>
        <strain evidence="2">B95-8</strain>
        <tissue evidence="2">Cell line</tissue>
    </source>
</reference>
<name>A0ABQ9VW29_SAGOE</name>
<proteinExistence type="predicted"/>
<feature type="compositionally biased region" description="Basic residues" evidence="1">
    <location>
        <begin position="33"/>
        <end position="47"/>
    </location>
</feature>
<feature type="compositionally biased region" description="Polar residues" evidence="1">
    <location>
        <begin position="187"/>
        <end position="196"/>
    </location>
</feature>
<sequence length="238" mass="24754">MRPVVAGAGTWFPGRAPGGKSLERGTRTSAASRARRAKLERRLRRRREAGAGSEAAAGSARPLGRQAAAVRDSSPEAGVATMAESIVSAAAGRERGRRDEAADLPAAACGGGGPAGPATGSLSPFSPGLSQQRLGLPRRLSPPRLLPVPVPSRRTRDLGSPPWAGKGLGFLQGDLTVPKRNRPPSSPGSRLQETYWSGSRDSQLVLPLSEPGPLLTPISLQFSSTALPLPSKCLVMNH</sequence>
<accession>A0ABQ9VW29</accession>